<reference evidence="2" key="1">
    <citation type="submission" date="2025-05" db="UniProtKB">
        <authorList>
            <consortium name="RefSeq"/>
        </authorList>
    </citation>
    <scope>NUCLEOTIDE SEQUENCE [LARGE SCALE GENOMIC DNA]</scope>
    <source>
        <strain evidence="2">14028-0561.14</strain>
    </source>
</reference>
<sequence length="62" mass="6731">MDSHTFVLLLLIGCLCLMAGSWVAAAPACSGGFYSRNGNLVIDINNLQSHLNCVENQHQRRG</sequence>
<accession>A0A6P4IKC2</accession>
<keyword evidence="1" id="KW-0732">Signal</keyword>
<gene>
    <name evidence="3" type="primary">LOC108075880</name>
</gene>
<keyword evidence="2" id="KW-1185">Reference proteome</keyword>
<evidence type="ECO:0000256" key="1">
    <source>
        <dbReference type="SAM" id="SignalP"/>
    </source>
</evidence>
<evidence type="ECO:0000313" key="3">
    <source>
        <dbReference type="RefSeq" id="XP_017023974.1"/>
    </source>
</evidence>
<dbReference type="RefSeq" id="XP_017023974.1">
    <property type="nucleotide sequence ID" value="XM_017168485.3"/>
</dbReference>
<dbReference type="AlphaFoldDB" id="A0A6P4IKC2"/>
<feature type="chain" id="PRO_5027655252" evidence="1">
    <location>
        <begin position="26"/>
        <end position="62"/>
    </location>
</feature>
<proteinExistence type="predicted"/>
<dbReference type="OMA" id="KPACNEG"/>
<dbReference type="GeneID" id="108075880"/>
<dbReference type="OrthoDB" id="7853753at2759"/>
<evidence type="ECO:0000313" key="2">
    <source>
        <dbReference type="Proteomes" id="UP001652661"/>
    </source>
</evidence>
<name>A0A6P4IKC2_DROKI</name>
<organism evidence="2 3">
    <name type="scientific">Drosophila kikkawai</name>
    <name type="common">Fruit fly</name>
    <dbReference type="NCBI Taxonomy" id="30033"/>
    <lineage>
        <taxon>Eukaryota</taxon>
        <taxon>Metazoa</taxon>
        <taxon>Ecdysozoa</taxon>
        <taxon>Arthropoda</taxon>
        <taxon>Hexapoda</taxon>
        <taxon>Insecta</taxon>
        <taxon>Pterygota</taxon>
        <taxon>Neoptera</taxon>
        <taxon>Endopterygota</taxon>
        <taxon>Diptera</taxon>
        <taxon>Brachycera</taxon>
        <taxon>Muscomorpha</taxon>
        <taxon>Ephydroidea</taxon>
        <taxon>Drosophilidae</taxon>
        <taxon>Drosophila</taxon>
        <taxon>Sophophora</taxon>
    </lineage>
</organism>
<protein>
    <submittedName>
        <fullName evidence="3">Uncharacterized protein</fullName>
    </submittedName>
</protein>
<feature type="signal peptide" evidence="1">
    <location>
        <begin position="1"/>
        <end position="25"/>
    </location>
</feature>
<reference evidence="3" key="2">
    <citation type="submission" date="2025-08" db="UniProtKB">
        <authorList>
            <consortium name="RefSeq"/>
        </authorList>
    </citation>
    <scope>IDENTIFICATION</scope>
    <source>
        <strain evidence="3">14028-0561.14</strain>
        <tissue evidence="3">Whole fly</tissue>
    </source>
</reference>
<dbReference type="Proteomes" id="UP001652661">
    <property type="component" value="Chromosome 2L"/>
</dbReference>